<reference evidence="7 8" key="1">
    <citation type="submission" date="2015-03" db="EMBL/GenBank/DDBJ databases">
        <authorList>
            <consortium name="Pathogen Informatics"/>
        </authorList>
    </citation>
    <scope>NUCLEOTIDE SEQUENCE [LARGE SCALE GENOMIC DNA]</scope>
    <source>
        <strain evidence="2 12">Bir 187</strain>
        <strain evidence="3 8">D00501624</strain>
        <strain evidence="4 10">G09801536</strain>
        <strain evidence="1 11">H09601792</strain>
        <strain evidence="5 9">M09401471</strain>
        <strain evidence="7">N09902308</strain>
    </source>
</reference>
<evidence type="ECO:0000313" key="4">
    <source>
        <dbReference type="EMBL" id="COU79098.1"/>
    </source>
</evidence>
<name>A0A654TL73_MYCTX</name>
<dbReference type="EMBL" id="CNFU01000444">
    <property type="protein sequence ID" value="CKR84213.1"/>
    <property type="molecule type" value="Genomic_DNA"/>
</dbReference>
<sequence>MAGSRVTAPSSDTVMATAIAGPTAENTSSLVNTIARNVTATVAADAVITLPMDINAFLTAMSDFSPWRT</sequence>
<organism evidence="1 11">
    <name type="scientific">Mycobacterium tuberculosis</name>
    <dbReference type="NCBI Taxonomy" id="1773"/>
    <lineage>
        <taxon>Bacteria</taxon>
        <taxon>Bacillati</taxon>
        <taxon>Actinomycetota</taxon>
        <taxon>Actinomycetes</taxon>
        <taxon>Mycobacteriales</taxon>
        <taxon>Mycobacteriaceae</taxon>
        <taxon>Mycobacterium</taxon>
        <taxon>Mycobacterium tuberculosis complex</taxon>
    </lineage>
</organism>
<dbReference type="Proteomes" id="UP000049023">
    <property type="component" value="Unassembled WGS sequence"/>
</dbReference>
<dbReference type="AlphaFoldDB" id="A0A654TL73"/>
<evidence type="ECO:0000313" key="1">
    <source>
        <dbReference type="EMBL" id="CFE49826.1"/>
    </source>
</evidence>
<evidence type="ECO:0000313" key="11">
    <source>
        <dbReference type="Proteomes" id="UP000046947"/>
    </source>
</evidence>
<dbReference type="EMBL" id="CSAD01000026">
    <property type="protein sequence ID" value="COU79098.1"/>
    <property type="molecule type" value="Genomic_DNA"/>
</dbReference>
<accession>A0A654TL73</accession>
<gene>
    <name evidence="3" type="ORF">ERS007661_00348</name>
    <name evidence="4" type="ORF">ERS007679_00385</name>
    <name evidence="1" type="ORF">ERS007688_01575</name>
    <name evidence="5" type="ORF">ERS007720_03301</name>
    <name evidence="6" type="ORF">ERS007739_03169</name>
    <name evidence="2" type="ORF">ERS027661_02197</name>
</gene>
<dbReference type="Proteomes" id="UP000045842">
    <property type="component" value="Unassembled WGS sequence"/>
</dbReference>
<dbReference type="EMBL" id="CFOH01000209">
    <property type="protein sequence ID" value="CFE49826.1"/>
    <property type="molecule type" value="Genomic_DNA"/>
</dbReference>
<evidence type="ECO:0000313" key="5">
    <source>
        <dbReference type="EMBL" id="COW79670.1"/>
    </source>
</evidence>
<dbReference type="EMBL" id="CSAJ01000514">
    <property type="protein sequence ID" value="COW79670.1"/>
    <property type="molecule type" value="Genomic_DNA"/>
</dbReference>
<dbReference type="Proteomes" id="UP000039217">
    <property type="component" value="Unassembled WGS sequence"/>
</dbReference>
<dbReference type="Proteomes" id="UP000039021">
    <property type="component" value="Unassembled WGS sequence"/>
</dbReference>
<dbReference type="EMBL" id="CSBK01001589">
    <property type="protein sequence ID" value="COY87671.1"/>
    <property type="molecule type" value="Genomic_DNA"/>
</dbReference>
<evidence type="ECO:0000313" key="6">
    <source>
        <dbReference type="EMBL" id="COY87671.1"/>
    </source>
</evidence>
<proteinExistence type="predicted"/>
<evidence type="ECO:0000313" key="3">
    <source>
        <dbReference type="EMBL" id="CNU24818.1"/>
    </source>
</evidence>
<protein>
    <submittedName>
        <fullName evidence="1">Uncharacterized protein</fullName>
    </submittedName>
</protein>
<evidence type="ECO:0000313" key="12">
    <source>
        <dbReference type="Proteomes" id="UP000049023"/>
    </source>
</evidence>
<evidence type="ECO:0000313" key="10">
    <source>
        <dbReference type="Proteomes" id="UP000045842"/>
    </source>
</evidence>
<reference evidence="6" key="2">
    <citation type="submission" date="2015-03" db="EMBL/GenBank/DDBJ databases">
        <authorList>
            <consortium name="Pathogen Informatics"/>
            <person name="Murphy D."/>
        </authorList>
    </citation>
    <scope>NUCLEOTIDE SEQUENCE</scope>
    <source>
        <strain evidence="6">N09902308</strain>
    </source>
</reference>
<dbReference type="Proteomes" id="UP000046947">
    <property type="component" value="Unassembled WGS sequence"/>
</dbReference>
<dbReference type="Proteomes" id="UP000044938">
    <property type="component" value="Unassembled WGS sequence"/>
</dbReference>
<evidence type="ECO:0000313" key="2">
    <source>
        <dbReference type="EMBL" id="CKR84213.1"/>
    </source>
</evidence>
<evidence type="ECO:0000313" key="7">
    <source>
        <dbReference type="Proteomes" id="UP000039021"/>
    </source>
</evidence>
<evidence type="ECO:0000313" key="9">
    <source>
        <dbReference type="Proteomes" id="UP000044938"/>
    </source>
</evidence>
<dbReference type="EMBL" id="CQQC01000064">
    <property type="protein sequence ID" value="CNU24818.1"/>
    <property type="molecule type" value="Genomic_DNA"/>
</dbReference>
<evidence type="ECO:0000313" key="8">
    <source>
        <dbReference type="Proteomes" id="UP000039217"/>
    </source>
</evidence>